<accession>A0A0A5JQ15</accession>
<sequence>MLFNNNIDDMLRYLDRFCKETQMIEVDSVSDEQLNLALDFLTLAHKLRCDIYATSNRSCSHFIGVGVFALSQERAPQGNLFLKVESSNLYLAFELEDCNDETLLTPLRVIDALMYLAESQGEALLPEDYVK</sequence>
<dbReference type="EMBL" id="JRWP01000004">
    <property type="protein sequence ID" value="KGY10003.1"/>
    <property type="molecule type" value="Genomic_DNA"/>
</dbReference>
<comment type="caution">
    <text evidence="1">The sequence shown here is derived from an EMBL/GenBank/DDBJ whole genome shotgun (WGS) entry which is preliminary data.</text>
</comment>
<reference evidence="1 2" key="1">
    <citation type="submission" date="2014-10" db="EMBL/GenBank/DDBJ databases">
        <title>Genome sequencing of Vibrio sinaloensis T08.</title>
        <authorList>
            <person name="Chan K.-G."/>
            <person name="Mohamad N.I."/>
        </authorList>
    </citation>
    <scope>NUCLEOTIDE SEQUENCE [LARGE SCALE GENOMIC DNA]</scope>
    <source>
        <strain evidence="1 2">T08</strain>
    </source>
</reference>
<name>A0A0A5JQ15_PHOS4</name>
<evidence type="ECO:0000313" key="1">
    <source>
        <dbReference type="EMBL" id="KGY10003.1"/>
    </source>
</evidence>
<gene>
    <name evidence="1" type="ORF">NM06_03555</name>
</gene>
<dbReference type="RefSeq" id="WP_038188066.1">
    <property type="nucleotide sequence ID" value="NZ_JRWP01000004.1"/>
</dbReference>
<dbReference type="AlphaFoldDB" id="A0A0A5JQ15"/>
<dbReference type="Proteomes" id="UP000030451">
    <property type="component" value="Unassembled WGS sequence"/>
</dbReference>
<organism evidence="1 2">
    <name type="scientific">Photobacterium sp. (strain ATCC 43367)</name>
    <dbReference type="NCBI Taxonomy" id="379097"/>
    <lineage>
        <taxon>Bacteria</taxon>
        <taxon>Pseudomonadati</taxon>
        <taxon>Pseudomonadota</taxon>
        <taxon>Gammaproteobacteria</taxon>
        <taxon>Vibrionales</taxon>
        <taxon>Vibrionaceae</taxon>
        <taxon>Vibrio</taxon>
        <taxon>Vibrio oreintalis group</taxon>
    </lineage>
</organism>
<protein>
    <submittedName>
        <fullName evidence="1">Uncharacterized protein</fullName>
    </submittedName>
</protein>
<dbReference type="OrthoDB" id="5874450at2"/>
<evidence type="ECO:0000313" key="2">
    <source>
        <dbReference type="Proteomes" id="UP000030451"/>
    </source>
</evidence>
<proteinExistence type="predicted"/>